<comment type="caution">
    <text evidence="1">The sequence shown here is derived from an EMBL/GenBank/DDBJ whole genome shotgun (WGS) entry which is preliminary data.</text>
</comment>
<accession>A0A8S9FFB0</accession>
<protein>
    <submittedName>
        <fullName evidence="1">Uncharacterized protein</fullName>
    </submittedName>
</protein>
<gene>
    <name evidence="1" type="ORF">F2Q70_00032191</name>
</gene>
<evidence type="ECO:0000313" key="1">
    <source>
        <dbReference type="EMBL" id="KAF2532375.1"/>
    </source>
</evidence>
<proteinExistence type="predicted"/>
<sequence length="80" mass="8934">MLASSQLPLLLPKCYRKPLTVLSVTGCFLFRPRLLHLLRCLNSTSPSVLLEGCCSSPFVPLFWVVFVSLLLISCTQHSKI</sequence>
<reference evidence="1" key="1">
    <citation type="submission" date="2019-12" db="EMBL/GenBank/DDBJ databases">
        <title>Genome sequencing and annotation of Brassica cretica.</title>
        <authorList>
            <person name="Studholme D.J."/>
            <person name="Sarris P.F."/>
        </authorList>
    </citation>
    <scope>NUCLEOTIDE SEQUENCE</scope>
    <source>
        <strain evidence="1">PFS-102/07</strain>
        <tissue evidence="1">Leaf</tissue>
    </source>
</reference>
<organism evidence="1">
    <name type="scientific">Brassica cretica</name>
    <name type="common">Mustard</name>
    <dbReference type="NCBI Taxonomy" id="69181"/>
    <lineage>
        <taxon>Eukaryota</taxon>
        <taxon>Viridiplantae</taxon>
        <taxon>Streptophyta</taxon>
        <taxon>Embryophyta</taxon>
        <taxon>Tracheophyta</taxon>
        <taxon>Spermatophyta</taxon>
        <taxon>Magnoliopsida</taxon>
        <taxon>eudicotyledons</taxon>
        <taxon>Gunneridae</taxon>
        <taxon>Pentapetalae</taxon>
        <taxon>rosids</taxon>
        <taxon>malvids</taxon>
        <taxon>Brassicales</taxon>
        <taxon>Brassicaceae</taxon>
        <taxon>Brassiceae</taxon>
        <taxon>Brassica</taxon>
    </lineage>
</organism>
<name>A0A8S9FFB0_BRACR</name>
<dbReference type="AlphaFoldDB" id="A0A8S9FFB0"/>
<dbReference type="EMBL" id="QGKY02002305">
    <property type="protein sequence ID" value="KAF2532375.1"/>
    <property type="molecule type" value="Genomic_DNA"/>
</dbReference>